<dbReference type="AlphaFoldDB" id="A0A238F2K5"/>
<organism evidence="3 4">
    <name type="scientific">Microbotryum intermedium</name>
    <dbReference type="NCBI Taxonomy" id="269621"/>
    <lineage>
        <taxon>Eukaryota</taxon>
        <taxon>Fungi</taxon>
        <taxon>Dikarya</taxon>
        <taxon>Basidiomycota</taxon>
        <taxon>Pucciniomycotina</taxon>
        <taxon>Microbotryomycetes</taxon>
        <taxon>Microbotryales</taxon>
        <taxon>Microbotryaceae</taxon>
        <taxon>Microbotryum</taxon>
    </lineage>
</organism>
<accession>A0A238F2K5</accession>
<dbReference type="STRING" id="269621.A0A238F2K5"/>
<feature type="compositionally biased region" description="Basic and acidic residues" evidence="1">
    <location>
        <begin position="20"/>
        <end position="43"/>
    </location>
</feature>
<name>A0A238F2K5_9BASI</name>
<sequence length="606" mass="67450">MSHRSDTFIVPLLSADYRDGQYSDSDGVEKREENDAQDVDHHPPSGLPWPALPGVTSCKTLDGPHFKPDRPNRGNSFVVIAFIVIGGIALAVAGADQIGHRISDLHQAIAGLARIGSASHDTGTGVAQAKEGLDWQPHESLTRMVEALTAEEVATREWILSTRTLSQSGTPVGLSQSSPVPASIREGPAMLRAGTGPGYCKNGSALKWESLHGEWQTGRQESKCRNRSWMADYATLHHEILTGDRAPKILEVICQKGAICGGTSDRLFGLFSLFLYAVLTDRALRITWEDLPFELFYDVVRIDWAQPHMPNSRRSIHPGLPTLEKHFLNIIIPERLEMIARPRSNMEHLLAVTLLKEKRDDPPWLQGTDQSDLLNRGAAINSFNYHAVEPALRERGFDPTTVYACMTDFLFRPKLNALRFITAYDSLFSIPTVFSITIQIRTGDKSMFDHSKNTINTVERHRNFFDCADKIVERYVRHDQKVVYYLVTDSRTLKEDALLNFSDRVVVTGLTQAHPELHHEMTDEEKTRLLEDGTTNAQVENWIIGKTDFQIITELSGFGKLPVFMKGVEGATVSLSRAGSHSSSFKQTGRDCASLDSWLPPGKLGG</sequence>
<evidence type="ECO:0000313" key="4">
    <source>
        <dbReference type="Proteomes" id="UP000198372"/>
    </source>
</evidence>
<keyword evidence="2" id="KW-0472">Membrane</keyword>
<dbReference type="EMBL" id="FMSP01000001">
    <property type="protein sequence ID" value="SCV67235.1"/>
    <property type="molecule type" value="Genomic_DNA"/>
</dbReference>
<reference evidence="4" key="1">
    <citation type="submission" date="2016-09" db="EMBL/GenBank/DDBJ databases">
        <authorList>
            <person name="Jeantristanb JTB J.-T."/>
            <person name="Ricardo R."/>
        </authorList>
    </citation>
    <scope>NUCLEOTIDE SEQUENCE [LARGE SCALE GENOMIC DNA]</scope>
</reference>
<dbReference type="OrthoDB" id="428346at2759"/>
<proteinExistence type="predicted"/>
<keyword evidence="2" id="KW-0812">Transmembrane</keyword>
<keyword evidence="4" id="KW-1185">Reference proteome</keyword>
<dbReference type="Gene3D" id="3.40.50.11350">
    <property type="match status" value="1"/>
</dbReference>
<dbReference type="Proteomes" id="UP000198372">
    <property type="component" value="Unassembled WGS sequence"/>
</dbReference>
<protein>
    <submittedName>
        <fullName evidence="3">BQ2448_5881 protein</fullName>
    </submittedName>
</protein>
<feature type="region of interest" description="Disordered" evidence="1">
    <location>
        <begin position="20"/>
        <end position="51"/>
    </location>
</feature>
<keyword evidence="2" id="KW-1133">Transmembrane helix</keyword>
<evidence type="ECO:0000256" key="1">
    <source>
        <dbReference type="SAM" id="MobiDB-lite"/>
    </source>
</evidence>
<feature type="transmembrane region" description="Helical" evidence="2">
    <location>
        <begin position="77"/>
        <end position="95"/>
    </location>
</feature>
<gene>
    <name evidence="3" type="ORF">BQ2448_5881</name>
</gene>
<evidence type="ECO:0000256" key="2">
    <source>
        <dbReference type="SAM" id="Phobius"/>
    </source>
</evidence>
<evidence type="ECO:0000313" key="3">
    <source>
        <dbReference type="EMBL" id="SCV67235.1"/>
    </source>
</evidence>